<dbReference type="EMBL" id="JASPKZ010001618">
    <property type="protein sequence ID" value="KAJ9597319.1"/>
    <property type="molecule type" value="Genomic_DNA"/>
</dbReference>
<evidence type="ECO:0000313" key="1">
    <source>
        <dbReference type="EMBL" id="KAJ9597319.1"/>
    </source>
</evidence>
<dbReference type="Proteomes" id="UP001233999">
    <property type="component" value="Unassembled WGS sequence"/>
</dbReference>
<protein>
    <submittedName>
        <fullName evidence="1">Uncharacterized protein</fullName>
    </submittedName>
</protein>
<organism evidence="1 2">
    <name type="scientific">Diploptera punctata</name>
    <name type="common">Pacific beetle cockroach</name>
    <dbReference type="NCBI Taxonomy" id="6984"/>
    <lineage>
        <taxon>Eukaryota</taxon>
        <taxon>Metazoa</taxon>
        <taxon>Ecdysozoa</taxon>
        <taxon>Arthropoda</taxon>
        <taxon>Hexapoda</taxon>
        <taxon>Insecta</taxon>
        <taxon>Pterygota</taxon>
        <taxon>Neoptera</taxon>
        <taxon>Polyneoptera</taxon>
        <taxon>Dictyoptera</taxon>
        <taxon>Blattodea</taxon>
        <taxon>Blaberoidea</taxon>
        <taxon>Blaberidae</taxon>
        <taxon>Diplopterinae</taxon>
        <taxon>Diploptera</taxon>
    </lineage>
</organism>
<keyword evidence="2" id="KW-1185">Reference proteome</keyword>
<dbReference type="AlphaFoldDB" id="A0AAD8AE53"/>
<feature type="non-terminal residue" evidence="1">
    <location>
        <position position="1"/>
    </location>
</feature>
<reference evidence="1" key="1">
    <citation type="journal article" date="2023" name="IScience">
        <title>Live-bearing cockroach genome reveals convergent evolutionary mechanisms linked to viviparity in insects and beyond.</title>
        <authorList>
            <person name="Fouks B."/>
            <person name="Harrison M.C."/>
            <person name="Mikhailova A.A."/>
            <person name="Marchal E."/>
            <person name="English S."/>
            <person name="Carruthers M."/>
            <person name="Jennings E.C."/>
            <person name="Chiamaka E.L."/>
            <person name="Frigard R.A."/>
            <person name="Pippel M."/>
            <person name="Attardo G.M."/>
            <person name="Benoit J.B."/>
            <person name="Bornberg-Bauer E."/>
            <person name="Tobe S.S."/>
        </authorList>
    </citation>
    <scope>NUCLEOTIDE SEQUENCE</scope>
    <source>
        <strain evidence="1">Stay&amp;Tobe</strain>
    </source>
</reference>
<feature type="non-terminal residue" evidence="1">
    <location>
        <position position="114"/>
    </location>
</feature>
<gene>
    <name evidence="1" type="ORF">L9F63_011840</name>
</gene>
<sequence>PTHLNKQEMNARNERYPIVPGRALLFFDSRDKLKLSSVLEVEGVLSCPMLMAGTPNGKVKHNDKRYHITEHLIILLVYRIFPLLQFATSRSSGITSLFHVINNFYTIIESDGVR</sequence>
<proteinExistence type="predicted"/>
<evidence type="ECO:0000313" key="2">
    <source>
        <dbReference type="Proteomes" id="UP001233999"/>
    </source>
</evidence>
<name>A0AAD8AE53_DIPPU</name>
<reference evidence="1" key="2">
    <citation type="submission" date="2023-05" db="EMBL/GenBank/DDBJ databases">
        <authorList>
            <person name="Fouks B."/>
        </authorList>
    </citation>
    <scope>NUCLEOTIDE SEQUENCE</scope>
    <source>
        <strain evidence="1">Stay&amp;Tobe</strain>
        <tissue evidence="1">Testes</tissue>
    </source>
</reference>
<comment type="caution">
    <text evidence="1">The sequence shown here is derived from an EMBL/GenBank/DDBJ whole genome shotgun (WGS) entry which is preliminary data.</text>
</comment>
<accession>A0AAD8AE53</accession>